<organism evidence="1 2">
    <name type="scientific">Streptomyces enissocaesilis</name>
    <dbReference type="NCBI Taxonomy" id="332589"/>
    <lineage>
        <taxon>Bacteria</taxon>
        <taxon>Bacillati</taxon>
        <taxon>Actinomycetota</taxon>
        <taxon>Actinomycetes</taxon>
        <taxon>Kitasatosporales</taxon>
        <taxon>Streptomycetaceae</taxon>
        <taxon>Streptomyces</taxon>
        <taxon>Streptomyces rochei group</taxon>
    </lineage>
</organism>
<evidence type="ECO:0000313" key="1">
    <source>
        <dbReference type="EMBL" id="GAA2938727.1"/>
    </source>
</evidence>
<accession>A0ABP6JPR7</accession>
<reference evidence="2" key="1">
    <citation type="journal article" date="2019" name="Int. J. Syst. Evol. Microbiol.">
        <title>The Global Catalogue of Microorganisms (GCM) 10K type strain sequencing project: providing services to taxonomists for standard genome sequencing and annotation.</title>
        <authorList>
            <consortium name="The Broad Institute Genomics Platform"/>
            <consortium name="The Broad Institute Genome Sequencing Center for Infectious Disease"/>
            <person name="Wu L."/>
            <person name="Ma J."/>
        </authorList>
    </citation>
    <scope>NUCLEOTIDE SEQUENCE [LARGE SCALE GENOMIC DNA]</scope>
    <source>
        <strain evidence="2">JCM 9088</strain>
    </source>
</reference>
<sequence length="79" mass="7964">MTDEGERILVRARTPEDSVPCPGCGTSPAPGGVAARHIGYGAAESFVSGGEGGVVEASSATRSDAHSWAWTSSARTLSS</sequence>
<name>A0ABP6JPR7_9ACTN</name>
<evidence type="ECO:0000313" key="2">
    <source>
        <dbReference type="Proteomes" id="UP001500403"/>
    </source>
</evidence>
<gene>
    <name evidence="1" type="ORF">GCM10010446_25170</name>
</gene>
<proteinExistence type="predicted"/>
<dbReference type="EMBL" id="BAAAUD010000023">
    <property type="protein sequence ID" value="GAA2938727.1"/>
    <property type="molecule type" value="Genomic_DNA"/>
</dbReference>
<dbReference type="Proteomes" id="UP001500403">
    <property type="component" value="Unassembled WGS sequence"/>
</dbReference>
<comment type="caution">
    <text evidence="1">The sequence shown here is derived from an EMBL/GenBank/DDBJ whole genome shotgun (WGS) entry which is preliminary data.</text>
</comment>
<protein>
    <submittedName>
        <fullName evidence="1">Uncharacterized protein</fullName>
    </submittedName>
</protein>
<keyword evidence="2" id="KW-1185">Reference proteome</keyword>